<proteinExistence type="predicted"/>
<protein>
    <submittedName>
        <fullName evidence="2">Uncharacterized protein</fullName>
    </submittedName>
</protein>
<evidence type="ECO:0000313" key="1">
    <source>
        <dbReference type="Proteomes" id="UP000887569"/>
    </source>
</evidence>
<dbReference type="Proteomes" id="UP000887569">
    <property type="component" value="Unplaced"/>
</dbReference>
<keyword evidence="1" id="KW-1185">Reference proteome</keyword>
<evidence type="ECO:0000313" key="2">
    <source>
        <dbReference type="WBParaSite" id="PgR005X_g046_t01"/>
    </source>
</evidence>
<dbReference type="WBParaSite" id="PgR005X_g046_t01">
    <property type="protein sequence ID" value="PgR005X_g046_t01"/>
    <property type="gene ID" value="PgR005X_g046"/>
</dbReference>
<organism evidence="1 2">
    <name type="scientific">Parascaris univalens</name>
    <name type="common">Nematode worm</name>
    <dbReference type="NCBI Taxonomy" id="6257"/>
    <lineage>
        <taxon>Eukaryota</taxon>
        <taxon>Metazoa</taxon>
        <taxon>Ecdysozoa</taxon>
        <taxon>Nematoda</taxon>
        <taxon>Chromadorea</taxon>
        <taxon>Rhabditida</taxon>
        <taxon>Spirurina</taxon>
        <taxon>Ascaridomorpha</taxon>
        <taxon>Ascaridoidea</taxon>
        <taxon>Ascarididae</taxon>
        <taxon>Parascaris</taxon>
    </lineage>
</organism>
<name>A0A915AC09_PARUN</name>
<accession>A0A915AC09</accession>
<reference evidence="2" key="1">
    <citation type="submission" date="2022-11" db="UniProtKB">
        <authorList>
            <consortium name="WormBaseParasite"/>
        </authorList>
    </citation>
    <scope>IDENTIFICATION</scope>
</reference>
<dbReference type="AlphaFoldDB" id="A0A915AC09"/>
<sequence length="67" mass="7524">MIRLSTMEMSSLPSSRILHKPPLSVPKSVMKAYPAVESTAMAEGFSIFPPQSVKQRSKFKLHTKTFE</sequence>